<evidence type="ECO:0000313" key="4">
    <source>
        <dbReference type="EMBL" id="SBS35938.1"/>
    </source>
</evidence>
<dbReference type="STRING" id="295068.MAQ5080_03316"/>
<evidence type="ECO:0000313" key="5">
    <source>
        <dbReference type="Proteomes" id="UP000092627"/>
    </source>
</evidence>
<sequence length="362" mass="40723">MLIKHVIIHVVMRNEKTGELDKTLRQKENYSFVDDGQSNDLTEQLTNDLGELFGSASLSVGEFGVGGNADLDPPFEQTLKKYFGNGTECSNFTEMTHSLANQYYNILIEGSLTSVKGGYLVFYQYESRKCDWLAVAIVNKTAGMNIQDQSLSVVASEILDLKTLHLAAAINLTKWSVEIDSRYIRFKAGRAAQIRDYFQKFIGCQQDKHAARVETQTLKNAIQEFGRLKGYDPEKIDYKVAKAHEQITYTQKPPEPQPVMLGHVANAAFPDVADEFARYAREQHNLPEELSIHNPSLRQYVRISVQSKSLTMSFDRAMVGKSINLDENGNVTISTPPDVLVKEIKKELADREKDNDEPTTSS</sequence>
<organism evidence="4 5">
    <name type="scientific">Marinomonas aquimarina</name>
    <dbReference type="NCBI Taxonomy" id="295068"/>
    <lineage>
        <taxon>Bacteria</taxon>
        <taxon>Pseudomonadati</taxon>
        <taxon>Pseudomonadota</taxon>
        <taxon>Gammaproteobacteria</taxon>
        <taxon>Oceanospirillales</taxon>
        <taxon>Oceanospirillaceae</taxon>
        <taxon>Marinomonas</taxon>
    </lineage>
</organism>
<proteinExistence type="inferred from homology"/>
<gene>
    <name evidence="4" type="primary">yejK_2</name>
    <name evidence="4" type="ORF">MAQ5080_03316</name>
</gene>
<comment type="subcellular location">
    <subcellularLocation>
        <location evidence="1">Cytoplasm</location>
        <location evidence="1">Nucleoid</location>
    </subcellularLocation>
</comment>
<evidence type="ECO:0000256" key="1">
    <source>
        <dbReference type="ARBA" id="ARBA00004453"/>
    </source>
</evidence>
<dbReference type="Proteomes" id="UP000092627">
    <property type="component" value="Unassembled WGS sequence"/>
</dbReference>
<dbReference type="AlphaFoldDB" id="A0A1A8TSG9"/>
<dbReference type="OrthoDB" id="9131762at2"/>
<evidence type="ECO:0000256" key="2">
    <source>
        <dbReference type="ARBA" id="ARBA00009035"/>
    </source>
</evidence>
<evidence type="ECO:0000256" key="3">
    <source>
        <dbReference type="ARBA" id="ARBA00022490"/>
    </source>
</evidence>
<dbReference type="EMBL" id="FLOC01000025">
    <property type="protein sequence ID" value="SBS35938.1"/>
    <property type="molecule type" value="Genomic_DNA"/>
</dbReference>
<keyword evidence="5" id="KW-1185">Reference proteome</keyword>
<comment type="similarity">
    <text evidence="2">Belongs to the YejK family.</text>
</comment>
<keyword evidence="3" id="KW-0963">Cytoplasm</keyword>
<name>A0A1A8TSG9_9GAMM</name>
<accession>A0A1A8TSG9</accession>
<dbReference type="GO" id="GO:0003727">
    <property type="term" value="F:single-stranded RNA binding"/>
    <property type="evidence" value="ECO:0007669"/>
    <property type="project" value="TreeGrafter"/>
</dbReference>
<dbReference type="Pfam" id="PF04245">
    <property type="entry name" value="NA37"/>
    <property type="match status" value="1"/>
</dbReference>
<dbReference type="InterPro" id="IPR007358">
    <property type="entry name" value="Nucleoid_associated_NdpA"/>
</dbReference>
<dbReference type="GO" id="GO:0043590">
    <property type="term" value="C:bacterial nucleoid"/>
    <property type="evidence" value="ECO:0007669"/>
    <property type="project" value="TreeGrafter"/>
</dbReference>
<dbReference type="RefSeq" id="WP_067213169.1">
    <property type="nucleotide sequence ID" value="NZ_FLOC01000025.1"/>
</dbReference>
<protein>
    <submittedName>
        <fullName evidence="4">Nucleoid-associated protein YejK</fullName>
    </submittedName>
</protein>
<dbReference type="PANTHER" id="PTHR38772:SF1">
    <property type="entry name" value="NUCLEOID-ASSOCIATED PROTEIN YEJK"/>
    <property type="match status" value="1"/>
</dbReference>
<dbReference type="PANTHER" id="PTHR38772">
    <property type="match status" value="1"/>
</dbReference>
<reference evidence="4 5" key="1">
    <citation type="submission" date="2016-06" db="EMBL/GenBank/DDBJ databases">
        <authorList>
            <person name="Kjaerup R.B."/>
            <person name="Dalgaard T.S."/>
            <person name="Juul-Madsen H.R."/>
        </authorList>
    </citation>
    <scope>NUCLEOTIDE SEQUENCE [LARGE SCALE GENOMIC DNA]</scope>
    <source>
        <strain evidence="4 5">CECT 5080</strain>
    </source>
</reference>
<dbReference type="GO" id="GO:0003690">
    <property type="term" value="F:double-stranded DNA binding"/>
    <property type="evidence" value="ECO:0007669"/>
    <property type="project" value="TreeGrafter"/>
</dbReference>